<dbReference type="SMART" id="SM00091">
    <property type="entry name" value="PAS"/>
    <property type="match status" value="1"/>
</dbReference>
<dbReference type="InterPro" id="IPR052155">
    <property type="entry name" value="Biofilm_reg_signaling"/>
</dbReference>
<evidence type="ECO:0000313" key="5">
    <source>
        <dbReference type="EMBL" id="ADR33499.1"/>
    </source>
</evidence>
<dbReference type="Gene3D" id="3.20.20.450">
    <property type="entry name" value="EAL domain"/>
    <property type="match status" value="1"/>
</dbReference>
<evidence type="ECO:0000313" key="6">
    <source>
        <dbReference type="Proteomes" id="UP000008721"/>
    </source>
</evidence>
<evidence type="ECO:0000259" key="1">
    <source>
        <dbReference type="PROSITE" id="PS50112"/>
    </source>
</evidence>
<dbReference type="Proteomes" id="UP000008721">
    <property type="component" value="Chromosome"/>
</dbReference>
<dbReference type="Pfam" id="PF00563">
    <property type="entry name" value="EAL"/>
    <property type="match status" value="1"/>
</dbReference>
<dbReference type="InterPro" id="IPR029787">
    <property type="entry name" value="Nucleotide_cyclase"/>
</dbReference>
<dbReference type="PROSITE" id="PS50113">
    <property type="entry name" value="PAC"/>
    <property type="match status" value="1"/>
</dbReference>
<dbReference type="PROSITE" id="PS50883">
    <property type="entry name" value="EAL"/>
    <property type="match status" value="1"/>
</dbReference>
<dbReference type="NCBIfam" id="TIGR00229">
    <property type="entry name" value="sensory_box"/>
    <property type="match status" value="1"/>
</dbReference>
<dbReference type="eggNOG" id="COG5001">
    <property type="taxonomic scope" value="Bacteria"/>
</dbReference>
<dbReference type="InterPro" id="IPR000160">
    <property type="entry name" value="GGDEF_dom"/>
</dbReference>
<dbReference type="SMART" id="SM00052">
    <property type="entry name" value="EAL"/>
    <property type="match status" value="1"/>
</dbReference>
<dbReference type="AlphaFoldDB" id="E4U1Y1"/>
<dbReference type="SMART" id="SM00267">
    <property type="entry name" value="GGDEF"/>
    <property type="match status" value="1"/>
</dbReference>
<dbReference type="PROSITE" id="PS50887">
    <property type="entry name" value="GGDEF"/>
    <property type="match status" value="1"/>
</dbReference>
<dbReference type="Gene3D" id="3.30.70.270">
    <property type="match status" value="1"/>
</dbReference>
<dbReference type="InterPro" id="IPR035919">
    <property type="entry name" value="EAL_sf"/>
</dbReference>
<dbReference type="CDD" id="cd01948">
    <property type="entry name" value="EAL"/>
    <property type="match status" value="1"/>
</dbReference>
<dbReference type="InterPro" id="IPR001633">
    <property type="entry name" value="EAL_dom"/>
</dbReference>
<evidence type="ECO:0000259" key="4">
    <source>
        <dbReference type="PROSITE" id="PS50887"/>
    </source>
</evidence>
<dbReference type="CDD" id="cd00130">
    <property type="entry name" value="PAS"/>
    <property type="match status" value="1"/>
</dbReference>
<dbReference type="NCBIfam" id="TIGR00254">
    <property type="entry name" value="GGDEF"/>
    <property type="match status" value="1"/>
</dbReference>
<dbReference type="SUPFAM" id="SSF55073">
    <property type="entry name" value="Nucleotide cyclase"/>
    <property type="match status" value="1"/>
</dbReference>
<sequence length="571" mass="64761">MGRRLNRSELSSHIHEKKLAILSHALQQSANGIIITNSSGVIEYVNQAFVTINGFSESELIGTTPKKMKSGLNSPELYDEMWSTITQGYTWKGEFKNRKKNGAIYWCFETISPVFDDNNNITHYIGIIEDIQDRKTTEEHIRHLAKFDPLTNLPNRNFFRDELESRINQANSSSQYFGLLYIDLDRFKMVNDSLGHTVGDRLLQKLAERFTSINEQNHFIVRLGGDEFAVITALVDSKKTVEMFAKNVHEAIKTPFVIDNNDIYMTASIGIALYPQDGENSELLIKAADMAMYGAKINGKNTYLFFEPTKGDFASETLIIENGLRKALKNNELFLVYQPKWDTKEDQFIGLEVLVRWQSPELGFMNPGQFISIAEETDLIIVLGEWILKEALNSMMELSKTIGFIPKISVNLSPVQFRNSALNTTIKEILEETRFPAEKLELEITEGALVINPKMAIEKMNDLVNLGITFSIDDFGTGYSSMSYLKKFPVSTLKIDKSFVDDVVSDHQDRAIIEAIITLAASLEMKTIAEGAETKEQVDILNFIGCYAIQGYWHSRPLDYTALMAYFQKLN</sequence>
<organism evidence="5 6">
    <name type="scientific">Sulfuricurvum kujiense (strain ATCC BAA-921 / DSM 16994 / JCM 11577 / YK-1)</name>
    <dbReference type="NCBI Taxonomy" id="709032"/>
    <lineage>
        <taxon>Bacteria</taxon>
        <taxon>Pseudomonadati</taxon>
        <taxon>Campylobacterota</taxon>
        <taxon>Epsilonproteobacteria</taxon>
        <taxon>Campylobacterales</taxon>
        <taxon>Sulfurimonadaceae</taxon>
        <taxon>Sulfuricurvum</taxon>
    </lineage>
</organism>
<dbReference type="RefSeq" id="WP_013459696.1">
    <property type="nucleotide sequence ID" value="NC_014762.1"/>
</dbReference>
<name>E4U1Y1_SULKY</name>
<dbReference type="OrthoDB" id="5372181at2"/>
<reference evidence="5 6" key="1">
    <citation type="journal article" date="2012" name="Stand. Genomic Sci.">
        <title>Complete genome sequence of the sulfur compounds oxidizing chemolithoautotroph Sulfuricurvum kujiense type strain (YK-1(T)).</title>
        <authorList>
            <person name="Han C."/>
            <person name="Kotsyurbenko O."/>
            <person name="Chertkov O."/>
            <person name="Held B."/>
            <person name="Lapidus A."/>
            <person name="Nolan M."/>
            <person name="Lucas S."/>
            <person name="Hammon N."/>
            <person name="Deshpande S."/>
            <person name="Cheng J.F."/>
            <person name="Tapia R."/>
            <person name="Goodwin L.A."/>
            <person name="Pitluck S."/>
            <person name="Liolios K."/>
            <person name="Pagani I."/>
            <person name="Ivanova N."/>
            <person name="Mavromatis K."/>
            <person name="Mikhailova N."/>
            <person name="Pati A."/>
            <person name="Chen A."/>
            <person name="Palaniappan K."/>
            <person name="Land M."/>
            <person name="Hauser L."/>
            <person name="Chang Y.J."/>
            <person name="Jeffries C.D."/>
            <person name="Brambilla E.M."/>
            <person name="Rohde M."/>
            <person name="Spring S."/>
            <person name="Sikorski J."/>
            <person name="Goker M."/>
            <person name="Woyke T."/>
            <person name="Bristow J."/>
            <person name="Eisen J.A."/>
            <person name="Markowitz V."/>
            <person name="Hugenholtz P."/>
            <person name="Kyrpides N.C."/>
            <person name="Klenk H.P."/>
            <person name="Detter J.C."/>
        </authorList>
    </citation>
    <scope>NUCLEOTIDE SEQUENCE [LARGE SCALE GENOMIC DNA]</scope>
    <source>
        <strain evidence="6">ATCC BAA-921 / DSM 16994 / JCM 11577 / YK-1</strain>
    </source>
</reference>
<dbReference type="Gene3D" id="3.30.450.20">
    <property type="entry name" value="PAS domain"/>
    <property type="match status" value="1"/>
</dbReference>
<dbReference type="InterPro" id="IPR043128">
    <property type="entry name" value="Rev_trsase/Diguanyl_cyclase"/>
</dbReference>
<dbReference type="PROSITE" id="PS50112">
    <property type="entry name" value="PAS"/>
    <property type="match status" value="1"/>
</dbReference>
<dbReference type="SUPFAM" id="SSF55785">
    <property type="entry name" value="PYP-like sensor domain (PAS domain)"/>
    <property type="match status" value="1"/>
</dbReference>
<dbReference type="SUPFAM" id="SSF141868">
    <property type="entry name" value="EAL domain-like"/>
    <property type="match status" value="1"/>
</dbReference>
<dbReference type="PANTHER" id="PTHR44757:SF2">
    <property type="entry name" value="BIOFILM ARCHITECTURE MAINTENANCE PROTEIN MBAA"/>
    <property type="match status" value="1"/>
</dbReference>
<dbReference type="InterPro" id="IPR000014">
    <property type="entry name" value="PAS"/>
</dbReference>
<feature type="domain" description="GGDEF" evidence="4">
    <location>
        <begin position="175"/>
        <end position="308"/>
    </location>
</feature>
<dbReference type="FunFam" id="3.30.70.270:FF:000001">
    <property type="entry name" value="Diguanylate cyclase domain protein"/>
    <property type="match status" value="1"/>
</dbReference>
<dbReference type="KEGG" id="sku:Sulku_0833"/>
<evidence type="ECO:0000259" key="2">
    <source>
        <dbReference type="PROSITE" id="PS50113"/>
    </source>
</evidence>
<feature type="domain" description="PAS" evidence="1">
    <location>
        <begin position="18"/>
        <end position="62"/>
    </location>
</feature>
<dbReference type="CDD" id="cd01949">
    <property type="entry name" value="GGDEF"/>
    <property type="match status" value="1"/>
</dbReference>
<dbReference type="PANTHER" id="PTHR44757">
    <property type="entry name" value="DIGUANYLATE CYCLASE DGCP"/>
    <property type="match status" value="1"/>
</dbReference>
<dbReference type="InterPro" id="IPR035965">
    <property type="entry name" value="PAS-like_dom_sf"/>
</dbReference>
<feature type="domain" description="EAL" evidence="3">
    <location>
        <begin position="317"/>
        <end position="571"/>
    </location>
</feature>
<dbReference type="GO" id="GO:0003824">
    <property type="term" value="F:catalytic activity"/>
    <property type="evidence" value="ECO:0007669"/>
    <property type="project" value="UniProtKB-ARBA"/>
</dbReference>
<evidence type="ECO:0000259" key="3">
    <source>
        <dbReference type="PROSITE" id="PS50883"/>
    </source>
</evidence>
<dbReference type="Pfam" id="PF00990">
    <property type="entry name" value="GGDEF"/>
    <property type="match status" value="1"/>
</dbReference>
<dbReference type="STRING" id="709032.Sulku_0833"/>
<dbReference type="HOGENOM" id="CLU_000445_70_50_7"/>
<feature type="domain" description="PAC" evidence="2">
    <location>
        <begin position="91"/>
        <end position="143"/>
    </location>
</feature>
<dbReference type="SMART" id="SM00086">
    <property type="entry name" value="PAC"/>
    <property type="match status" value="1"/>
</dbReference>
<proteinExistence type="predicted"/>
<dbReference type="EMBL" id="CP002355">
    <property type="protein sequence ID" value="ADR33499.1"/>
    <property type="molecule type" value="Genomic_DNA"/>
</dbReference>
<dbReference type="InterPro" id="IPR000700">
    <property type="entry name" value="PAS-assoc_C"/>
</dbReference>
<dbReference type="Pfam" id="PF13426">
    <property type="entry name" value="PAS_9"/>
    <property type="match status" value="1"/>
</dbReference>
<dbReference type="InterPro" id="IPR001610">
    <property type="entry name" value="PAC"/>
</dbReference>
<protein>
    <submittedName>
        <fullName evidence="5">Diguanylate cyclase/phosphodiesterase with PAS/PAC sensor(S)</fullName>
    </submittedName>
</protein>
<gene>
    <name evidence="5" type="ordered locus">Sulku_0833</name>
</gene>
<accession>E4U1Y1</accession>
<keyword evidence="6" id="KW-1185">Reference proteome</keyword>